<name>A0ABU9Z801_9HYPH</name>
<protein>
    <submittedName>
        <fullName evidence="1">Uncharacterized protein</fullName>
    </submittedName>
</protein>
<dbReference type="Proteomes" id="UP001404845">
    <property type="component" value="Unassembled WGS sequence"/>
</dbReference>
<accession>A0ABU9Z801</accession>
<dbReference type="RefSeq" id="WP_183668345.1">
    <property type="nucleotide sequence ID" value="NZ_JACHOS010000009.1"/>
</dbReference>
<sequence>MTKSNRLRELADVLGVPVNAFWTSKECYHLHAEADGTRWLVTLDEQGRPVVRRIDGDQGTREECVSLFLRHDGETPQHDAMIALIDLLLRTHLKN</sequence>
<organism evidence="1 2">
    <name type="scientific">Methylorubrum rhodesianum</name>
    <dbReference type="NCBI Taxonomy" id="29427"/>
    <lineage>
        <taxon>Bacteria</taxon>
        <taxon>Pseudomonadati</taxon>
        <taxon>Pseudomonadota</taxon>
        <taxon>Alphaproteobacteria</taxon>
        <taxon>Hyphomicrobiales</taxon>
        <taxon>Methylobacteriaceae</taxon>
        <taxon>Methylorubrum</taxon>
    </lineage>
</organism>
<gene>
    <name evidence="1" type="ORF">PUR21_07495</name>
</gene>
<comment type="caution">
    <text evidence="1">The sequence shown here is derived from an EMBL/GenBank/DDBJ whole genome shotgun (WGS) entry which is preliminary data.</text>
</comment>
<keyword evidence="2" id="KW-1185">Reference proteome</keyword>
<evidence type="ECO:0000313" key="2">
    <source>
        <dbReference type="Proteomes" id="UP001404845"/>
    </source>
</evidence>
<evidence type="ECO:0000313" key="1">
    <source>
        <dbReference type="EMBL" id="MEN3227482.1"/>
    </source>
</evidence>
<reference evidence="1 2" key="1">
    <citation type="journal article" date="2023" name="PLoS ONE">
        <title>Complete genome assembly of Hawai'i environmental nontuberculous mycobacteria reveals unexpected co-isolation with methylobacteria.</title>
        <authorList>
            <person name="Hendrix J."/>
            <person name="Epperson L.E."/>
            <person name="Tong E.I."/>
            <person name="Chan Y.L."/>
            <person name="Hasan N.A."/>
            <person name="Dawrs S.N."/>
            <person name="Norton G.J."/>
            <person name="Virdi R."/>
            <person name="Crooks J.L."/>
            <person name="Chan E.D."/>
            <person name="Honda J.R."/>
            <person name="Strong M."/>
        </authorList>
    </citation>
    <scope>NUCLEOTIDE SEQUENCE [LARGE SCALE GENOMIC DNA]</scope>
    <source>
        <strain evidence="1 2">NJH_HI01</strain>
    </source>
</reference>
<proteinExistence type="predicted"/>
<dbReference type="EMBL" id="JAQYXL010000001">
    <property type="protein sequence ID" value="MEN3227482.1"/>
    <property type="molecule type" value="Genomic_DNA"/>
</dbReference>